<dbReference type="OrthoDB" id="9814627at2"/>
<reference evidence="2 3" key="1">
    <citation type="submission" date="2018-06" db="EMBL/GenBank/DDBJ databases">
        <title>Genomic Encyclopedia of Archaeal and Bacterial Type Strains, Phase II (KMG-II): from individual species to whole genera.</title>
        <authorList>
            <person name="Goeker M."/>
        </authorList>
    </citation>
    <scope>NUCLEOTIDE SEQUENCE [LARGE SCALE GENOMIC DNA]</scope>
    <source>
        <strain evidence="2 3">T4</strain>
    </source>
</reference>
<dbReference type="AlphaFoldDB" id="A0A326RMX2"/>
<proteinExistence type="predicted"/>
<sequence>MNKFFTAGILFSMYVFLQPSQLFAQLPGDVASQIEKITPKSAQNSPNAAGIQKYGDFNVNLYTGIPDISIPIFEIDAGSIKVPIVLTYHAGGIRYTDKASWAGLGWSIQAGGQVTRTVNGKADESNFLSITNDYNVDPFNFCANFNYKELTATGTNDREPDLFSYNYPGASGRFVLRQGGQPPLLFPESAIKLVRSPNYFDITDTQGLMYRFGADWNGQNGHRELLSSSSGSINTSAISTWYLQEIKTQHSDDYVTFKYQDLGTITTTEVESNITLMDQCNTGDAVLLPCNSYSPVTTFVSTSSTITQLALDEIYFKTGKVRFVLGTTRTDLPGSPSIERLSRIEIYSKLNGQYYLEKSYVLLNSGNFKLASNNGDARMKLDGLEIRDGSNTLINKYSFTYHTNTFSWDLVEGSHRRDLFGFYNGKTNNTNLIPQESVQYQANSSTGVTNISIGGADRSTDTTFYKEGVLKRITFPTGGYTEFEFEPHKYSDAGVTKYGAGLRIKKIIKNDGQNSYSTLYRYGNNDDGFGHKNFDVRNFHFLTTQYKRDVVSGTPNQRQFRVRSWVSNSVVGPGFDDSPVVYTRIAEYANGTNANGKTIYEFDNNVLIPDGVFTVQYSNKTWRNRKSWERGKLTKVLKYDNLNALKEVVTKSYTKFKGQTLNIGQAGAQVIIGEEVGGFFYYCPGTGGGYPYDGHRYMIATLTQDVGVYLETTSKQTLYYGSDSVENLTTRDFNPTYLQPSFEETSTSPNPISIRKIIRYNYDIVNAGTVYTGAPEALRQLLLRNMLTPVEQYTQVREASRANVVVAGQVTNYALVSGTSWYLPSQAYFLETASPVPSSNYAQVSTSGTSALSRDSRYRLRMSMTGYDTRGNLIQYNLSDGSTHSIIYGYEGEYVVAEAKNSALGNIAYTSFETNEKGGWTYAGVESDVMQGEAKTGNKVYLLNNGQVSKSVSGAYKLSFWIRRNSGTAGTLTINGTAYTGTIDNTWRLVEVNGSGSVTISGSGTLIDELRVHPTVSQMTTYTHRPLVGIRSQVDPRNQGTYYHYDPFGRLETVTNDLGHVLKHYEYTYIKP</sequence>
<organism evidence="2 3">
    <name type="scientific">Algoriphagus aquaeductus</name>
    <dbReference type="NCBI Taxonomy" id="475299"/>
    <lineage>
        <taxon>Bacteria</taxon>
        <taxon>Pseudomonadati</taxon>
        <taxon>Bacteroidota</taxon>
        <taxon>Cytophagia</taxon>
        <taxon>Cytophagales</taxon>
        <taxon>Cyclobacteriaceae</taxon>
        <taxon>Algoriphagus</taxon>
    </lineage>
</organism>
<dbReference type="Proteomes" id="UP000248917">
    <property type="component" value="Unassembled WGS sequence"/>
</dbReference>
<gene>
    <name evidence="2" type="ORF">CLV31_12047</name>
</gene>
<feature type="signal peptide" evidence="1">
    <location>
        <begin position="1"/>
        <end position="24"/>
    </location>
</feature>
<name>A0A326RMX2_9BACT</name>
<evidence type="ECO:0000313" key="2">
    <source>
        <dbReference type="EMBL" id="PZV77579.1"/>
    </source>
</evidence>
<keyword evidence="1" id="KW-0732">Signal</keyword>
<dbReference type="EMBL" id="QKTX01000020">
    <property type="protein sequence ID" value="PZV77579.1"/>
    <property type="molecule type" value="Genomic_DNA"/>
</dbReference>
<evidence type="ECO:0000256" key="1">
    <source>
        <dbReference type="SAM" id="SignalP"/>
    </source>
</evidence>
<dbReference type="RefSeq" id="WP_111394805.1">
    <property type="nucleotide sequence ID" value="NZ_QKTX01000020.1"/>
</dbReference>
<protein>
    <recommendedName>
        <fullName evidence="4">YD repeat-containing protein</fullName>
    </recommendedName>
</protein>
<keyword evidence="3" id="KW-1185">Reference proteome</keyword>
<accession>A0A326RMX2</accession>
<comment type="caution">
    <text evidence="2">The sequence shown here is derived from an EMBL/GenBank/DDBJ whole genome shotgun (WGS) entry which is preliminary data.</text>
</comment>
<evidence type="ECO:0000313" key="3">
    <source>
        <dbReference type="Proteomes" id="UP000248917"/>
    </source>
</evidence>
<evidence type="ECO:0008006" key="4">
    <source>
        <dbReference type="Google" id="ProtNLM"/>
    </source>
</evidence>
<feature type="chain" id="PRO_5016418548" description="YD repeat-containing protein" evidence="1">
    <location>
        <begin position="25"/>
        <end position="1072"/>
    </location>
</feature>